<evidence type="ECO:0000256" key="2">
    <source>
        <dbReference type="ARBA" id="ARBA00022448"/>
    </source>
</evidence>
<name>A0A4Q9H579_9BURK</name>
<accession>A0A4Q9H579</accession>
<dbReference type="Proteomes" id="UP000292120">
    <property type="component" value="Unassembled WGS sequence"/>
</dbReference>
<dbReference type="RefSeq" id="WP_130967048.1">
    <property type="nucleotide sequence ID" value="NZ_SIXI01000002.1"/>
</dbReference>
<dbReference type="PROSITE" id="PS50893">
    <property type="entry name" value="ABC_TRANSPORTER_2"/>
    <property type="match status" value="1"/>
</dbReference>
<keyword evidence="5 7" id="KW-0067">ATP-binding</keyword>
<dbReference type="OrthoDB" id="8683598at2"/>
<dbReference type="Gene3D" id="3.40.50.300">
    <property type="entry name" value="P-loop containing nucleotide triphosphate hydrolases"/>
    <property type="match status" value="1"/>
</dbReference>
<protein>
    <submittedName>
        <fullName evidence="7">ABC transporter ATP-binding protein</fullName>
    </submittedName>
</protein>
<feature type="domain" description="ABC transporter" evidence="6">
    <location>
        <begin position="5"/>
        <end position="245"/>
    </location>
</feature>
<dbReference type="InterPro" id="IPR027417">
    <property type="entry name" value="P-loop_NTPase"/>
</dbReference>
<evidence type="ECO:0000259" key="6">
    <source>
        <dbReference type="PROSITE" id="PS50893"/>
    </source>
</evidence>
<dbReference type="InterPro" id="IPR003439">
    <property type="entry name" value="ABC_transporter-like_ATP-bd"/>
</dbReference>
<comment type="similarity">
    <text evidence="1">Belongs to the ABC transporter superfamily.</text>
</comment>
<dbReference type="InterPro" id="IPR050166">
    <property type="entry name" value="ABC_transporter_ATP-bind"/>
</dbReference>
<evidence type="ECO:0000313" key="7">
    <source>
        <dbReference type="EMBL" id="TBO32840.1"/>
    </source>
</evidence>
<dbReference type="PANTHER" id="PTHR42788:SF13">
    <property type="entry name" value="ALIPHATIC SULFONATES IMPORT ATP-BINDING PROTEIN SSUB"/>
    <property type="match status" value="1"/>
</dbReference>
<comment type="caution">
    <text evidence="7">The sequence shown here is derived from an EMBL/GenBank/DDBJ whole genome shotgun (WGS) entry which is preliminary data.</text>
</comment>
<dbReference type="Pfam" id="PF00005">
    <property type="entry name" value="ABC_tran"/>
    <property type="match status" value="1"/>
</dbReference>
<gene>
    <name evidence="7" type="ORF">EYS42_06630</name>
</gene>
<evidence type="ECO:0000256" key="1">
    <source>
        <dbReference type="ARBA" id="ARBA00005417"/>
    </source>
</evidence>
<dbReference type="PROSITE" id="PS00211">
    <property type="entry name" value="ABC_TRANSPORTER_1"/>
    <property type="match status" value="1"/>
</dbReference>
<evidence type="ECO:0000256" key="5">
    <source>
        <dbReference type="ARBA" id="ARBA00022840"/>
    </source>
</evidence>
<dbReference type="InterPro" id="IPR003593">
    <property type="entry name" value="AAA+_ATPase"/>
</dbReference>
<dbReference type="PANTHER" id="PTHR42788">
    <property type="entry name" value="TAURINE IMPORT ATP-BINDING PROTEIN-RELATED"/>
    <property type="match status" value="1"/>
</dbReference>
<evidence type="ECO:0000313" key="8">
    <source>
        <dbReference type="Proteomes" id="UP000292120"/>
    </source>
</evidence>
<keyword evidence="8" id="KW-1185">Reference proteome</keyword>
<dbReference type="AlphaFoldDB" id="A0A4Q9H579"/>
<proteinExistence type="inferred from homology"/>
<dbReference type="GO" id="GO:0005524">
    <property type="term" value="F:ATP binding"/>
    <property type="evidence" value="ECO:0007669"/>
    <property type="project" value="UniProtKB-KW"/>
</dbReference>
<dbReference type="EMBL" id="SIXI01000002">
    <property type="protein sequence ID" value="TBO32840.1"/>
    <property type="molecule type" value="Genomic_DNA"/>
</dbReference>
<keyword evidence="2" id="KW-0813">Transport</keyword>
<keyword evidence="3" id="KW-0472">Membrane</keyword>
<evidence type="ECO:0000256" key="3">
    <source>
        <dbReference type="ARBA" id="ARBA00022475"/>
    </source>
</evidence>
<keyword evidence="4" id="KW-0547">Nucleotide-binding</keyword>
<dbReference type="SUPFAM" id="SSF52540">
    <property type="entry name" value="P-loop containing nucleoside triphosphate hydrolases"/>
    <property type="match status" value="1"/>
</dbReference>
<dbReference type="InterPro" id="IPR017871">
    <property type="entry name" value="ABC_transporter-like_CS"/>
</dbReference>
<dbReference type="GO" id="GO:0016887">
    <property type="term" value="F:ATP hydrolysis activity"/>
    <property type="evidence" value="ECO:0007669"/>
    <property type="project" value="InterPro"/>
</dbReference>
<keyword evidence="3" id="KW-1003">Cell membrane</keyword>
<dbReference type="CDD" id="cd03293">
    <property type="entry name" value="ABC_NrtD_SsuB_transporters"/>
    <property type="match status" value="1"/>
</dbReference>
<sequence length="274" mass="30781">MTAFVDFQNVWLAYNDELLANGQFAVEDLSLQMRDGEFVAIVGPSGCGKSTFMKLTTGLKMPSKGSVTIDGQNVTGPLKITGMAFQAPSLLPWRTTVDNVLLPLEIVEPYRHDFKRKRAEYEAKARSLLQSVGLGGYEDKFPWQLSGGMQQRASICRALIHEPRMLLLDEPFGALDAFTREELWCALRDLQAARGFNVILVTHDLREAVFLADTVYVMSRSPGRIVARREIELPRPRELETTYTPEFTGIVHELRAHIGAMRKPVNMKPNQEVA</sequence>
<reference evidence="7 8" key="1">
    <citation type="submission" date="2019-02" db="EMBL/GenBank/DDBJ databases">
        <title>Aquabacterium sp. strain KMB7.</title>
        <authorList>
            <person name="Chen W.-M."/>
        </authorList>
    </citation>
    <scope>NUCLEOTIDE SEQUENCE [LARGE SCALE GENOMIC DNA]</scope>
    <source>
        <strain evidence="7 8">KMB7</strain>
    </source>
</reference>
<evidence type="ECO:0000256" key="4">
    <source>
        <dbReference type="ARBA" id="ARBA00022741"/>
    </source>
</evidence>
<dbReference type="SMART" id="SM00382">
    <property type="entry name" value="AAA"/>
    <property type="match status" value="1"/>
</dbReference>
<organism evidence="7 8">
    <name type="scientific">Aquabacterium lacunae</name>
    <dbReference type="NCBI Taxonomy" id="2528630"/>
    <lineage>
        <taxon>Bacteria</taxon>
        <taxon>Pseudomonadati</taxon>
        <taxon>Pseudomonadota</taxon>
        <taxon>Betaproteobacteria</taxon>
        <taxon>Burkholderiales</taxon>
        <taxon>Aquabacterium</taxon>
    </lineage>
</organism>